<dbReference type="Pfam" id="PF03965">
    <property type="entry name" value="Penicillinase_R"/>
    <property type="match status" value="1"/>
</dbReference>
<proteinExistence type="inferred from homology"/>
<dbReference type="AlphaFoldDB" id="A0A1A5YJ52"/>
<keyword evidence="4" id="KW-0804">Transcription</keyword>
<evidence type="ECO:0000256" key="4">
    <source>
        <dbReference type="ARBA" id="ARBA00023163"/>
    </source>
</evidence>
<dbReference type="InterPro" id="IPR036390">
    <property type="entry name" value="WH_DNA-bd_sf"/>
</dbReference>
<dbReference type="Gene3D" id="1.10.4040.10">
    <property type="entry name" value="Penicillinase repressor domain"/>
    <property type="match status" value="1"/>
</dbReference>
<name>A0A1A5YJ52_9BACL</name>
<dbReference type="RefSeq" id="WP_068682925.1">
    <property type="nucleotide sequence ID" value="NZ_LYPA01000054.1"/>
</dbReference>
<comment type="similarity">
    <text evidence="1">Belongs to the BlaI transcriptional regulatory family.</text>
</comment>
<dbReference type="STRING" id="1844972.A7K91_13750"/>
<dbReference type="Proteomes" id="UP000092024">
    <property type="component" value="Unassembled WGS sequence"/>
</dbReference>
<dbReference type="SUPFAM" id="SSF46785">
    <property type="entry name" value="Winged helix' DNA-binding domain"/>
    <property type="match status" value="1"/>
</dbReference>
<comment type="caution">
    <text evidence="5">The sequence shown here is derived from an EMBL/GenBank/DDBJ whole genome shotgun (WGS) entry which is preliminary data.</text>
</comment>
<evidence type="ECO:0000313" key="5">
    <source>
        <dbReference type="EMBL" id="OBR65641.1"/>
    </source>
</evidence>
<dbReference type="InterPro" id="IPR036388">
    <property type="entry name" value="WH-like_DNA-bd_sf"/>
</dbReference>
<protein>
    <submittedName>
        <fullName evidence="5">Transcriptional regulator</fullName>
    </submittedName>
</protein>
<evidence type="ECO:0000313" key="6">
    <source>
        <dbReference type="Proteomes" id="UP000092024"/>
    </source>
</evidence>
<keyword evidence="2" id="KW-0805">Transcription regulation</keyword>
<sequence length="125" mass="14700">MSENPRITDAESEVMKLLWQEQPLSAGDIISRLSQDMQWSQQTIKTFLNRLHKKKAIAFQKTGRNYHYYPLVSHEQYLKMENQTFLDRVYNGAAGALCAHFIQETPLSEDEIDELRELLERKKNL</sequence>
<reference evidence="5 6" key="1">
    <citation type="submission" date="2016-05" db="EMBL/GenBank/DDBJ databases">
        <title>Paenibacillus oryzae. sp. nov., isolated from the rice root.</title>
        <authorList>
            <person name="Zhang J."/>
            <person name="Zhang X."/>
        </authorList>
    </citation>
    <scope>NUCLEOTIDE SEQUENCE [LARGE SCALE GENOMIC DNA]</scope>
    <source>
        <strain evidence="5 6">1DrF-4</strain>
    </source>
</reference>
<dbReference type="OrthoDB" id="1849040at2"/>
<accession>A0A1A5YJ52</accession>
<organism evidence="5 6">
    <name type="scientific">Paenibacillus oryzae</name>
    <dbReference type="NCBI Taxonomy" id="1844972"/>
    <lineage>
        <taxon>Bacteria</taxon>
        <taxon>Bacillati</taxon>
        <taxon>Bacillota</taxon>
        <taxon>Bacilli</taxon>
        <taxon>Bacillales</taxon>
        <taxon>Paenibacillaceae</taxon>
        <taxon>Paenibacillus</taxon>
    </lineage>
</organism>
<dbReference type="GO" id="GO:0045892">
    <property type="term" value="P:negative regulation of DNA-templated transcription"/>
    <property type="evidence" value="ECO:0007669"/>
    <property type="project" value="InterPro"/>
</dbReference>
<dbReference type="PIRSF" id="PIRSF019455">
    <property type="entry name" value="CopR_AtkY"/>
    <property type="match status" value="1"/>
</dbReference>
<evidence type="ECO:0000256" key="3">
    <source>
        <dbReference type="ARBA" id="ARBA00023125"/>
    </source>
</evidence>
<dbReference type="Gene3D" id="1.10.10.10">
    <property type="entry name" value="Winged helix-like DNA-binding domain superfamily/Winged helix DNA-binding domain"/>
    <property type="match status" value="1"/>
</dbReference>
<evidence type="ECO:0000256" key="2">
    <source>
        <dbReference type="ARBA" id="ARBA00023015"/>
    </source>
</evidence>
<dbReference type="GO" id="GO:0003677">
    <property type="term" value="F:DNA binding"/>
    <property type="evidence" value="ECO:0007669"/>
    <property type="project" value="UniProtKB-KW"/>
</dbReference>
<dbReference type="EMBL" id="LYPA01000054">
    <property type="protein sequence ID" value="OBR65641.1"/>
    <property type="molecule type" value="Genomic_DNA"/>
</dbReference>
<dbReference type="InterPro" id="IPR005650">
    <property type="entry name" value="BlaI_family"/>
</dbReference>
<keyword evidence="3" id="KW-0238">DNA-binding</keyword>
<keyword evidence="6" id="KW-1185">Reference proteome</keyword>
<evidence type="ECO:0000256" key="1">
    <source>
        <dbReference type="ARBA" id="ARBA00011046"/>
    </source>
</evidence>
<gene>
    <name evidence="5" type="ORF">A7K91_13750</name>
</gene>